<keyword evidence="2" id="KW-1185">Reference proteome</keyword>
<evidence type="ECO:0000313" key="1">
    <source>
        <dbReference type="EMBL" id="RCN28250.1"/>
    </source>
</evidence>
<feature type="non-terminal residue" evidence="1">
    <location>
        <position position="1"/>
    </location>
</feature>
<dbReference type="Pfam" id="PF17641">
    <property type="entry name" value="ASPRs"/>
    <property type="match status" value="1"/>
</dbReference>
<organism evidence="1 2">
    <name type="scientific">Ancylostoma caninum</name>
    <name type="common">Dog hookworm</name>
    <dbReference type="NCBI Taxonomy" id="29170"/>
    <lineage>
        <taxon>Eukaryota</taxon>
        <taxon>Metazoa</taxon>
        <taxon>Ecdysozoa</taxon>
        <taxon>Nematoda</taxon>
        <taxon>Chromadorea</taxon>
        <taxon>Rhabditida</taxon>
        <taxon>Rhabditina</taxon>
        <taxon>Rhabditomorpha</taxon>
        <taxon>Strongyloidea</taxon>
        <taxon>Ancylostomatidae</taxon>
        <taxon>Ancylostomatinae</taxon>
        <taxon>Ancylostoma</taxon>
    </lineage>
</organism>
<name>A0A368FBG3_ANCCA</name>
<reference evidence="1 2" key="1">
    <citation type="submission" date="2014-10" db="EMBL/GenBank/DDBJ databases">
        <title>Draft genome of the hookworm Ancylostoma caninum.</title>
        <authorList>
            <person name="Mitreva M."/>
        </authorList>
    </citation>
    <scope>NUCLEOTIDE SEQUENCE [LARGE SCALE GENOMIC DNA]</scope>
    <source>
        <strain evidence="1 2">Baltimore</strain>
    </source>
</reference>
<dbReference type="InterPro" id="IPR035109">
    <property type="entry name" value="ASPR"/>
</dbReference>
<gene>
    <name evidence="1" type="ORF">ANCCAN_26008</name>
</gene>
<accession>A0A368FBG3</accession>
<protein>
    <submittedName>
        <fullName evidence="1">Uncharacterized protein</fullName>
    </submittedName>
</protein>
<dbReference type="AlphaFoldDB" id="A0A368FBG3"/>
<proteinExistence type="predicted"/>
<comment type="caution">
    <text evidence="1">The sequence shown here is derived from an EMBL/GenBank/DDBJ whole genome shotgun (WGS) entry which is preliminary data.</text>
</comment>
<evidence type="ECO:0000313" key="2">
    <source>
        <dbReference type="Proteomes" id="UP000252519"/>
    </source>
</evidence>
<dbReference type="EMBL" id="JOJR01002823">
    <property type="protein sequence ID" value="RCN28250.1"/>
    <property type="molecule type" value="Genomic_DNA"/>
</dbReference>
<dbReference type="Proteomes" id="UP000252519">
    <property type="component" value="Unassembled WGS sequence"/>
</dbReference>
<sequence>IEYISIILHNCRRSSLDYGKLVRKAIKNWSPKLEKMTGSQKFGCNLKTKKEKTTLACRIVPM</sequence>